<comment type="similarity">
    <text evidence="1">Belongs to the helicase family. RecQ subfamily.</text>
</comment>
<keyword evidence="5" id="KW-0413">Isomerase</keyword>
<dbReference type="InterPro" id="IPR027417">
    <property type="entry name" value="P-loop_NTPase"/>
</dbReference>
<dbReference type="PANTHER" id="PTHR13710:SF105">
    <property type="entry name" value="ATP-DEPENDENT DNA HELICASE Q1"/>
    <property type="match status" value="1"/>
</dbReference>
<evidence type="ECO:0000259" key="9">
    <source>
        <dbReference type="PROSITE" id="PS51194"/>
    </source>
</evidence>
<dbReference type="PANTHER" id="PTHR13710">
    <property type="entry name" value="DNA HELICASE RECQ FAMILY MEMBER"/>
    <property type="match status" value="1"/>
</dbReference>
<evidence type="ECO:0000256" key="2">
    <source>
        <dbReference type="ARBA" id="ARBA00022741"/>
    </source>
</evidence>
<dbReference type="RefSeq" id="WP_063869679.1">
    <property type="nucleotide sequence ID" value="NZ_CP101125.1"/>
</dbReference>
<evidence type="ECO:0000256" key="3">
    <source>
        <dbReference type="ARBA" id="ARBA00022840"/>
    </source>
</evidence>
<evidence type="ECO:0000256" key="4">
    <source>
        <dbReference type="ARBA" id="ARBA00023125"/>
    </source>
</evidence>
<dbReference type="Proteomes" id="UP001059607">
    <property type="component" value="Chromosome"/>
</dbReference>
<comment type="catalytic activity">
    <reaction evidence="6">
        <text>Couples ATP hydrolysis with the unwinding of duplex DNA by translocating in the 3'-5' direction.</text>
        <dbReference type="EC" id="5.6.2.4"/>
    </reaction>
</comment>
<evidence type="ECO:0000256" key="7">
    <source>
        <dbReference type="ARBA" id="ARBA00034808"/>
    </source>
</evidence>
<dbReference type="SMART" id="SM00487">
    <property type="entry name" value="DEXDc"/>
    <property type="match status" value="1"/>
</dbReference>
<evidence type="ECO:0000313" key="10">
    <source>
        <dbReference type="EMBL" id="UTO17864.1"/>
    </source>
</evidence>
<protein>
    <recommendedName>
        <fullName evidence="7">DNA 3'-5' helicase</fullName>
        <ecNumber evidence="7">5.6.2.4</ecNumber>
    </recommendedName>
</protein>
<dbReference type="Gene3D" id="3.40.50.300">
    <property type="entry name" value="P-loop containing nucleotide triphosphate hydrolases"/>
    <property type="match status" value="2"/>
</dbReference>
<feature type="domain" description="Helicase ATP-binding" evidence="8">
    <location>
        <begin position="148"/>
        <end position="333"/>
    </location>
</feature>
<proteinExistence type="inferred from homology"/>
<evidence type="ECO:0000256" key="1">
    <source>
        <dbReference type="ARBA" id="ARBA00005446"/>
    </source>
</evidence>
<sequence>MQAQWNALQAALLNPGLVCETSTLSESFFIRLLKVFRDLKSGPADRAAVCRDALGCALAHSIVDPVLRLPANAVSDMHLSRAGVVRDAMTGYVRMADVQNNDALDVYGHHPRRHLKAVPMDVALRQRLKNEQFASYQGLGQQAAIRTVLTSPPDSTLIINLPTGSGKTLVIHALSLFSGKQKLVLVIVPTVGLALEQATRAAEVLNRADCGHGGSYVLYGGQADAEHQQVLERLKDGGQRILFCSPELASGKLRPALFRLAQQGQLEALVVDEAHIIDHWGAGFRPEFQLLAPLFRSLREHSPKGIRTVLMSATFSDPTLQLLKDSFVLEGKQAIEIHGSFLRPELNFNVLKTADPTEHQLAVLDALRCLPRPLILYTTQKKEAENWKHLLLGNGFTRVGLFHGSTAADQRDALIRKWGDDELDIMVATSAFGVGMDKSGVRSVLHAAVPESLDRFYQEAGRGGRDGTACWSWLIYHPGQLSVAERLSQEKLISAELGVERWKMLLESRESSGEYFTISRSALHRGLPRHSKRNEKWNLRTLQLMQRAGVIRLFFTPPEPPQFEGEITPENEQVLNDYFEDYFSRIGVQILIDAHLAPEVWQQQVAPRRDQEKKARADGFSRLTRWLKDTRQPLCWQLDEFYRPSGIAPERSCGGCPGCRNQGRGAFTPTLGHLFHLRGVEPLSVPSWMPSSQLLRVRYRPESYARVTSKAMLHNWRFWLQNLLRTRQVQAVRASQVVLDEMYQDDALKTLPFWCALAPQDSAGGWLELVLLMPGETHLPLPSFDDPLRVIVAPEGLADPYLPYRTWWECHPGSKVLENFVQESQ</sequence>
<organism evidence="10 11">
    <name type="scientific">Pseudomonas nunensis</name>
    <dbReference type="NCBI Taxonomy" id="2961896"/>
    <lineage>
        <taxon>Bacteria</taxon>
        <taxon>Pseudomonadati</taxon>
        <taxon>Pseudomonadota</taxon>
        <taxon>Gammaproteobacteria</taxon>
        <taxon>Pseudomonadales</taxon>
        <taxon>Pseudomonadaceae</taxon>
        <taxon>Pseudomonas</taxon>
    </lineage>
</organism>
<evidence type="ECO:0000256" key="5">
    <source>
        <dbReference type="ARBA" id="ARBA00023235"/>
    </source>
</evidence>
<accession>A0ABY5EQJ4</accession>
<evidence type="ECO:0000259" key="8">
    <source>
        <dbReference type="PROSITE" id="PS51192"/>
    </source>
</evidence>
<gene>
    <name evidence="10" type="ORF">NK667_16300</name>
</gene>
<dbReference type="PROSITE" id="PS51192">
    <property type="entry name" value="HELICASE_ATP_BIND_1"/>
    <property type="match status" value="1"/>
</dbReference>
<dbReference type="NCBIfam" id="NF041063">
    <property type="entry name" value="DpdF"/>
    <property type="match status" value="1"/>
</dbReference>
<feature type="domain" description="Helicase C-terminal" evidence="9">
    <location>
        <begin position="362"/>
        <end position="510"/>
    </location>
</feature>
<evidence type="ECO:0000313" key="11">
    <source>
        <dbReference type="Proteomes" id="UP001059607"/>
    </source>
</evidence>
<dbReference type="Pfam" id="PF00271">
    <property type="entry name" value="Helicase_C"/>
    <property type="match status" value="1"/>
</dbReference>
<keyword evidence="3" id="KW-0067">ATP-binding</keyword>
<dbReference type="InterPro" id="IPR011545">
    <property type="entry name" value="DEAD/DEAH_box_helicase_dom"/>
</dbReference>
<keyword evidence="10" id="KW-0378">Hydrolase</keyword>
<dbReference type="SMART" id="SM00490">
    <property type="entry name" value="HELICc"/>
    <property type="match status" value="1"/>
</dbReference>
<dbReference type="EMBL" id="CP101125">
    <property type="protein sequence ID" value="UTO17864.1"/>
    <property type="molecule type" value="Genomic_DNA"/>
</dbReference>
<keyword evidence="4" id="KW-0238">DNA-binding</keyword>
<dbReference type="PROSITE" id="PS51194">
    <property type="entry name" value="HELICASE_CTER"/>
    <property type="match status" value="1"/>
</dbReference>
<dbReference type="InterPro" id="IPR014001">
    <property type="entry name" value="Helicase_ATP-bd"/>
</dbReference>
<reference evidence="10" key="1">
    <citation type="submission" date="2022-07" db="EMBL/GenBank/DDBJ databases">
        <title>Pseudomonas nunamit sp. nov. an antifungal species isolated from Greenland.</title>
        <authorList>
            <person name="Ntana F."/>
            <person name="Hennessy R.C."/>
            <person name="Zervas A."/>
            <person name="Stougaard P."/>
        </authorList>
    </citation>
    <scope>NUCLEOTIDE SEQUENCE</scope>
    <source>
        <strain evidence="10">In5</strain>
    </source>
</reference>
<name>A0ABY5EQJ4_9PSED</name>
<keyword evidence="10" id="KW-0347">Helicase</keyword>
<evidence type="ECO:0000256" key="6">
    <source>
        <dbReference type="ARBA" id="ARBA00034617"/>
    </source>
</evidence>
<dbReference type="GO" id="GO:0004386">
    <property type="term" value="F:helicase activity"/>
    <property type="evidence" value="ECO:0007669"/>
    <property type="project" value="UniProtKB-KW"/>
</dbReference>
<dbReference type="EC" id="5.6.2.4" evidence="7"/>
<dbReference type="Pfam" id="PF00270">
    <property type="entry name" value="DEAD"/>
    <property type="match status" value="1"/>
</dbReference>
<keyword evidence="2" id="KW-0547">Nucleotide-binding</keyword>
<keyword evidence="11" id="KW-1185">Reference proteome</keyword>
<dbReference type="InterPro" id="IPR001650">
    <property type="entry name" value="Helicase_C-like"/>
</dbReference>
<dbReference type="SUPFAM" id="SSF52540">
    <property type="entry name" value="P-loop containing nucleoside triphosphate hydrolases"/>
    <property type="match status" value="1"/>
</dbReference>